<dbReference type="PANTHER" id="PTHR31361">
    <property type="entry name" value="BETA-GLUCAN SYNTHESIS-ASSOCIATED PROTEIN KRE6-RELATED"/>
    <property type="match status" value="1"/>
</dbReference>
<keyword evidence="6 10" id="KW-0472">Membrane</keyword>
<keyword evidence="3 10" id="KW-0812">Transmembrane</keyword>
<evidence type="ECO:0000256" key="6">
    <source>
        <dbReference type="ARBA" id="ARBA00023136"/>
    </source>
</evidence>
<evidence type="ECO:0000313" key="12">
    <source>
        <dbReference type="EMBL" id="KIP11558.1"/>
    </source>
</evidence>
<keyword evidence="12" id="KW-0378">Hydrolase</keyword>
<dbReference type="FunFam" id="2.60.120.200:FF:000135">
    <property type="entry name" value="Related to KRE6-glucan synthase subunit"/>
    <property type="match status" value="1"/>
</dbReference>
<accession>A0A0C3PUX3</accession>
<dbReference type="Pfam" id="PF03935">
    <property type="entry name" value="SKN1_KRE6_Sbg1"/>
    <property type="match status" value="1"/>
</dbReference>
<dbReference type="GO" id="GO:0005789">
    <property type="term" value="C:endoplasmic reticulum membrane"/>
    <property type="evidence" value="ECO:0007669"/>
    <property type="project" value="TreeGrafter"/>
</dbReference>
<dbReference type="AlphaFoldDB" id="A0A0C3PUX3"/>
<feature type="domain" description="GH16" evidence="11">
    <location>
        <begin position="170"/>
        <end position="556"/>
    </location>
</feature>
<evidence type="ECO:0000256" key="9">
    <source>
        <dbReference type="SAM" id="MobiDB-lite"/>
    </source>
</evidence>
<gene>
    <name evidence="12" type="ORF">PHLGIDRAFT_99344</name>
</gene>
<dbReference type="EMBL" id="KN840445">
    <property type="protein sequence ID" value="KIP11558.1"/>
    <property type="molecule type" value="Genomic_DNA"/>
</dbReference>
<dbReference type="PROSITE" id="PS51762">
    <property type="entry name" value="GH16_2"/>
    <property type="match status" value="1"/>
</dbReference>
<dbReference type="OrthoDB" id="412647at2759"/>
<dbReference type="STRING" id="745531.A0A0C3PUX3"/>
<dbReference type="InterPro" id="IPR013320">
    <property type="entry name" value="ConA-like_dom_sf"/>
</dbReference>
<dbReference type="PANTHER" id="PTHR31361:SF1">
    <property type="entry name" value="BETA-GLUCAN SYNTHESIS-ASSOCIATED PROTEIN KRE6-RELATED"/>
    <property type="match status" value="1"/>
</dbReference>
<keyword evidence="8" id="KW-0961">Cell wall biogenesis/degradation</keyword>
<evidence type="ECO:0000256" key="8">
    <source>
        <dbReference type="ARBA" id="ARBA00023316"/>
    </source>
</evidence>
<evidence type="ECO:0000256" key="3">
    <source>
        <dbReference type="ARBA" id="ARBA00022692"/>
    </source>
</evidence>
<name>A0A0C3PUX3_PHLG1</name>
<evidence type="ECO:0000256" key="10">
    <source>
        <dbReference type="SAM" id="Phobius"/>
    </source>
</evidence>
<keyword evidence="4" id="KW-0735">Signal-anchor</keyword>
<evidence type="ECO:0000313" key="13">
    <source>
        <dbReference type="Proteomes" id="UP000053257"/>
    </source>
</evidence>
<evidence type="ECO:0000256" key="7">
    <source>
        <dbReference type="ARBA" id="ARBA00023180"/>
    </source>
</evidence>
<comment type="similarity">
    <text evidence="2">Belongs to the SKN1/KRE6 family.</text>
</comment>
<keyword evidence="7" id="KW-0325">Glycoprotein</keyword>
<evidence type="ECO:0000256" key="1">
    <source>
        <dbReference type="ARBA" id="ARBA00004606"/>
    </source>
</evidence>
<dbReference type="Proteomes" id="UP000053257">
    <property type="component" value="Unassembled WGS sequence"/>
</dbReference>
<evidence type="ECO:0000259" key="11">
    <source>
        <dbReference type="PROSITE" id="PS51762"/>
    </source>
</evidence>
<dbReference type="GO" id="GO:0031505">
    <property type="term" value="P:fungal-type cell wall organization"/>
    <property type="evidence" value="ECO:0007669"/>
    <property type="project" value="TreeGrafter"/>
</dbReference>
<reference evidence="12 13" key="1">
    <citation type="journal article" date="2014" name="PLoS Genet.">
        <title>Analysis of the Phlebiopsis gigantea genome, transcriptome and secretome provides insight into its pioneer colonization strategies of wood.</title>
        <authorList>
            <person name="Hori C."/>
            <person name="Ishida T."/>
            <person name="Igarashi K."/>
            <person name="Samejima M."/>
            <person name="Suzuki H."/>
            <person name="Master E."/>
            <person name="Ferreira P."/>
            <person name="Ruiz-Duenas F.J."/>
            <person name="Held B."/>
            <person name="Canessa P."/>
            <person name="Larrondo L.F."/>
            <person name="Schmoll M."/>
            <person name="Druzhinina I.S."/>
            <person name="Kubicek C.P."/>
            <person name="Gaskell J.A."/>
            <person name="Kersten P."/>
            <person name="St John F."/>
            <person name="Glasner J."/>
            <person name="Sabat G."/>
            <person name="Splinter BonDurant S."/>
            <person name="Syed K."/>
            <person name="Yadav J."/>
            <person name="Mgbeahuruike A.C."/>
            <person name="Kovalchuk A."/>
            <person name="Asiegbu F.O."/>
            <person name="Lackner G."/>
            <person name="Hoffmeister D."/>
            <person name="Rencoret J."/>
            <person name="Gutierrez A."/>
            <person name="Sun H."/>
            <person name="Lindquist E."/>
            <person name="Barry K."/>
            <person name="Riley R."/>
            <person name="Grigoriev I.V."/>
            <person name="Henrissat B."/>
            <person name="Kues U."/>
            <person name="Berka R.M."/>
            <person name="Martinez A.T."/>
            <person name="Covert S.F."/>
            <person name="Blanchette R.A."/>
            <person name="Cullen D."/>
        </authorList>
    </citation>
    <scope>NUCLEOTIDE SEQUENCE [LARGE SCALE GENOMIC DNA]</scope>
    <source>
        <strain evidence="12 13">11061_1 CR5-6</strain>
    </source>
</reference>
<dbReference type="FunFam" id="2.60.120.200:FF:000259">
    <property type="entry name" value="Chromosome 9, whole genome shotgun sequence"/>
    <property type="match status" value="1"/>
</dbReference>
<dbReference type="CDD" id="cd02180">
    <property type="entry name" value="GH16_fungal_KRE6_glucanase"/>
    <property type="match status" value="1"/>
</dbReference>
<dbReference type="GO" id="GO:0005886">
    <property type="term" value="C:plasma membrane"/>
    <property type="evidence" value="ECO:0007669"/>
    <property type="project" value="TreeGrafter"/>
</dbReference>
<dbReference type="InterPro" id="IPR005629">
    <property type="entry name" value="Skn1/Kre6/Sbg1"/>
</dbReference>
<dbReference type="Gene3D" id="2.60.120.200">
    <property type="match status" value="2"/>
</dbReference>
<dbReference type="InterPro" id="IPR000757">
    <property type="entry name" value="Beta-glucanase-like"/>
</dbReference>
<keyword evidence="5 10" id="KW-1133">Transmembrane helix</keyword>
<keyword evidence="13" id="KW-1185">Reference proteome</keyword>
<evidence type="ECO:0000256" key="2">
    <source>
        <dbReference type="ARBA" id="ARBA00010962"/>
    </source>
</evidence>
<organism evidence="12 13">
    <name type="scientific">Phlebiopsis gigantea (strain 11061_1 CR5-6)</name>
    <name type="common">White-rot fungus</name>
    <name type="synonym">Peniophora gigantea</name>
    <dbReference type="NCBI Taxonomy" id="745531"/>
    <lineage>
        <taxon>Eukaryota</taxon>
        <taxon>Fungi</taxon>
        <taxon>Dikarya</taxon>
        <taxon>Basidiomycota</taxon>
        <taxon>Agaricomycotina</taxon>
        <taxon>Agaricomycetes</taxon>
        <taxon>Polyporales</taxon>
        <taxon>Phanerochaetaceae</taxon>
        <taxon>Phlebiopsis</taxon>
    </lineage>
</organism>
<dbReference type="SUPFAM" id="SSF49899">
    <property type="entry name" value="Concanavalin A-like lectins/glucanases"/>
    <property type="match status" value="1"/>
</dbReference>
<feature type="region of interest" description="Disordered" evidence="9">
    <location>
        <begin position="1"/>
        <end position="62"/>
    </location>
</feature>
<evidence type="ECO:0000256" key="5">
    <source>
        <dbReference type="ARBA" id="ARBA00022989"/>
    </source>
</evidence>
<protein>
    <submittedName>
        <fullName evidence="12">Glycoside hydrolase family 16 protein</fullName>
    </submittedName>
</protein>
<sequence length="604" mass="65765">MAPPAPNWRIPQSPSAVSLLSAQSRSPPTVRNAPSNASLRSQGESRYPASEEGISTSSHSAVPASISDKFSMSADPASWGGNISPAVREPDDELHFPDPKRDRKHDKGGTIFTGRGLVNLGCLLIVFGGTAMLFAGYPIISHFKAHRQMTFGGFNLGGTNASGQVPSIPGNWGLVDLETPSEVHTKKDYVSGKTWELIFSDEFNTDGRSFYPGDDPYWEAVDLHYWQTGNLEWYDPAAITTRNGSLEITLSEKQTHGMDYQGGMMSTWNKFCFTGGLVEASVVLPGANNILGLWPAIWTMGNLGRAGYGASLEGMWPYTYDSCDVGTLANQTLNGLPLAATEAGPASNNGELSWLSGQRLSRCTCAGESHPGPVHSDGTYVGRAAPEIDIFEATFAFDPIRGQVSQSGQWAPFNADYTWFNTTDNLIIPDTNQTALNSYMGGVLQQATSCLTDTNPSAYELSGNQYSVYGVQYQPGFDSAYIAWISDGSLVWQLNQPGMAADTRVEIGPRPVPQEPMYIIMNLGMSPQFGKVDLEHITFPTTMKVDWIRVYQDPSMKNIGCDPPDFPTAAYINDYIEAYTNPNLTTWTDDYGQPVPKNSFLGEC</sequence>
<comment type="subcellular location">
    <subcellularLocation>
        <location evidence="1">Membrane</location>
        <topology evidence="1">Single-pass type II membrane protein</topology>
    </subcellularLocation>
</comment>
<feature type="compositionally biased region" description="Polar residues" evidence="9">
    <location>
        <begin position="10"/>
        <end position="44"/>
    </location>
</feature>
<dbReference type="HOGENOM" id="CLU_010811_3_1_1"/>
<dbReference type="GO" id="GO:0006078">
    <property type="term" value="P:(1-&gt;6)-beta-D-glucan biosynthetic process"/>
    <property type="evidence" value="ECO:0007669"/>
    <property type="project" value="TreeGrafter"/>
</dbReference>
<proteinExistence type="inferred from homology"/>
<evidence type="ECO:0000256" key="4">
    <source>
        <dbReference type="ARBA" id="ARBA00022968"/>
    </source>
</evidence>
<feature type="transmembrane region" description="Helical" evidence="10">
    <location>
        <begin position="117"/>
        <end position="140"/>
    </location>
</feature>
<feature type="compositionally biased region" description="Basic and acidic residues" evidence="9">
    <location>
        <begin position="93"/>
        <end position="108"/>
    </location>
</feature>
<feature type="region of interest" description="Disordered" evidence="9">
    <location>
        <begin position="78"/>
        <end position="108"/>
    </location>
</feature>
<dbReference type="GO" id="GO:0015926">
    <property type="term" value="F:glucosidase activity"/>
    <property type="evidence" value="ECO:0007669"/>
    <property type="project" value="TreeGrafter"/>
</dbReference>